<keyword evidence="3" id="KW-1133">Transmembrane helix</keyword>
<dbReference type="OrthoDB" id="6226225at2759"/>
<dbReference type="SUPFAM" id="SSF56436">
    <property type="entry name" value="C-type lectin-like"/>
    <property type="match status" value="10"/>
</dbReference>
<feature type="domain" description="C-type lectin" evidence="4">
    <location>
        <begin position="1161"/>
        <end position="1283"/>
    </location>
</feature>
<keyword evidence="3" id="KW-0472">Membrane</keyword>
<comment type="caution">
    <text evidence="5">The sequence shown here is derived from an EMBL/GenBank/DDBJ whole genome shotgun (WGS) entry which is preliminary data.</text>
</comment>
<gene>
    <name evidence="5" type="ORF">P879_04514</name>
</gene>
<feature type="domain" description="C-type lectin" evidence="4">
    <location>
        <begin position="983"/>
        <end position="1124"/>
    </location>
</feature>
<sequence length="1934" mass="214460">MRGGDSLYTWTPRYCDVKLWFLCGAKPHLAAKSPSPSHSQSLGCPNKYKLFGARCYLPKLELVDALTWDDAASFCSKLTSNGSLATVSSFAEQDYLSIMVARSSGPVWIGLQSLDGEHRWNDSSDVVFTNWMRMQPAGGEQRRCSVIHQRPRDLGEWEDVNCSAKLGFVCQAAALVVPDSTNTGLSLLSNRGGCLPDFFEYNRRCYRLLTQLSDAGRNNLDVTNCPTRVAPHSPEELVLMRVMMRTTNNLPEFSWIGVNFSYNATLGPTKSKIQFSVEDGLPVTLGAALNFYDDQLMQTPKEHGNPANYCVAVGRDVVGLSLINCSTQLPSICGYSLHDYELRPTTTATSCPPTWRRLGNVCYSDFRYPPRTWSDAESNCQSLDPKAHLVSLHSPTQQGYLSRLLQHRRAWLGLRVQLQTNANRTRVYTWSDESPVDYLSFSVGEPSFGMSNGDVEECIILQDETHDWNDVHCYDRYPFVCQLTLSPNVDQTSVFTTPIPQELPQQVCSKDDPSFCVELHQTPLTFWNAETMCQSRNLTLVTVPSKRHHKFVMTLLPEHQSAFIGLFASNGQWLWTSAYPSLSATFWSKNHPFGKDLCVFIEKSEDELYSWKAGSCEQPMPYFCATRPTLPVLKSVDLTKHTCPSNYTRIGPSCYLVKAGLEDKSTWTEALNLCGLTANGAGLATISSIQEQNELTALLGLQFKSAWIGLQLVDGVHTWQRGDPVIYTNWARDQPNGHGMRCTLLQYRFDHLGEWKDEECDQRHGYVCQSAPSPASIATGSPFSQLFKTGQCASGYYEYRKQCFSVLPYIPQSQRSAFELHDEVSGQCARMTHATGTNCADKQNNWWGTLTCPVVASPHTVADAAFVRALLDTFGMNVKNAWIGLKLVSNQTTVQVVSEDGITLGASHLLASKPQLFSVDTVSNTSVAFHCLTISTLSNNLEVVDCSMTGLPAICSYYLVDHPLHPQIRAFHTTNCPSGWTPFGGKCFSVTSVNTRLNWSAAEQACQASGKDVPMSQDFQLIGHLASVHSLEEQHVVYEMASSSSIWIGLQAFYAAHSLTATQSQSTNSLVQLRWSDDSSVDYLALPATHAYSDIGPSVCFAVVRGDGSWQATECHQQRSFVCQLSPMDAMDTLVSRSVNPVPSDGASLPCNPDTPLTTRSNSACYRLFFSVVDWAGAEGTCRNLGPDVHLASVHSKSEFDELIELLRNNGAGSQDVWFGLHESEFAYAWSDGTSTDFVSLSADMSKDNRHLRQDCFVLSPSPVNRSAMNWKAVDCASRRPALICQQGRGAHTSLPTIPDPSNWKLVLCPPGYRQFADRCFTLLPEPLSWNDANNKCSMNAKQFRGYIGSLARIDSSFVQDFVASLLGDLTAPSASAWIGLQRDFSEGIPNIRWADSSETRYLRSIFRTHQEPIFNLESVRSIQADEVHLKMCTAVYRSTLPRLNGLWLQWACDQIILLPSICQAIPPDGMNLDDAGLTPVSAACPSGFLFGTTGFTHSGSSSANIIQPVCYRLLSQTEKLDWQTSSRRCQALSSRENNVSLLSIASVFEASFLRSWLRLPRALGGAGLSADEPVWSALSVTKNCPTCYSNWTWDTVDGEPVRYTDWLVPPSPNPSGCYVFESNPYKSADFKADQGLGSLRPAASCALTYFAVCQTLTKPIDSRTDLNLALTTSHRTPKTHQPARQQCFKFLNSHSADYYLENITVSRNGKPCIRWDLVPTNITEFHLESSWMRSSLQTAESVGGESNPSYAENFCSTVYDAATKSFNYGCYVHLNPLQFEMCHLSRCPIVTASHVSLLAPLTITLLFLFVVLCIGLLGVALWRGYAPLHAGYRRYFTPVRFRSNRMRRSSVQFIPPDKLAYGHVLDGEPDSGLTRPSLAQSNGLLSAMDKDKQPGPIYVPDPPQIQNQGYTNPIYSSLTVSVPEDDYDPEAEL</sequence>
<evidence type="ECO:0000313" key="5">
    <source>
        <dbReference type="EMBL" id="KAF8561887.1"/>
    </source>
</evidence>
<dbReference type="EMBL" id="JTDF01021398">
    <property type="protein sequence ID" value="KAF8561887.1"/>
    <property type="molecule type" value="Genomic_DNA"/>
</dbReference>
<organism evidence="5 6">
    <name type="scientific">Paragonimus westermani</name>
    <dbReference type="NCBI Taxonomy" id="34504"/>
    <lineage>
        <taxon>Eukaryota</taxon>
        <taxon>Metazoa</taxon>
        <taxon>Spiralia</taxon>
        <taxon>Lophotrochozoa</taxon>
        <taxon>Platyhelminthes</taxon>
        <taxon>Trematoda</taxon>
        <taxon>Digenea</taxon>
        <taxon>Plagiorchiida</taxon>
        <taxon>Troglotremata</taxon>
        <taxon>Troglotrematidae</taxon>
        <taxon>Paragonimus</taxon>
    </lineage>
</organism>
<dbReference type="PROSITE" id="PS00615">
    <property type="entry name" value="C_TYPE_LECTIN_1"/>
    <property type="match status" value="2"/>
</dbReference>
<feature type="transmembrane region" description="Helical" evidence="3">
    <location>
        <begin position="1798"/>
        <end position="1826"/>
    </location>
</feature>
<feature type="domain" description="C-type lectin" evidence="4">
    <location>
        <begin position="512"/>
        <end position="625"/>
    </location>
</feature>
<feature type="domain" description="C-type lectin" evidence="4">
    <location>
        <begin position="1507"/>
        <end position="1655"/>
    </location>
</feature>
<evidence type="ECO:0000259" key="4">
    <source>
        <dbReference type="PROSITE" id="PS50041"/>
    </source>
</evidence>
<dbReference type="Pfam" id="PF00059">
    <property type="entry name" value="Lectin_C"/>
    <property type="match status" value="6"/>
</dbReference>
<dbReference type="PROSITE" id="PS50041">
    <property type="entry name" value="C_TYPE_LECTIN_2"/>
    <property type="match status" value="8"/>
</dbReference>
<feature type="domain" description="C-type lectin" evidence="4">
    <location>
        <begin position="51"/>
        <end position="171"/>
    </location>
</feature>
<feature type="domain" description="C-type lectin" evidence="4">
    <location>
        <begin position="650"/>
        <end position="769"/>
    </location>
</feature>
<keyword evidence="3" id="KW-0812">Transmembrane</keyword>
<evidence type="ECO:0000256" key="1">
    <source>
        <dbReference type="ARBA" id="ARBA00023157"/>
    </source>
</evidence>
<proteinExistence type="predicted"/>
<dbReference type="SMART" id="SM00034">
    <property type="entry name" value="CLECT"/>
    <property type="match status" value="9"/>
</dbReference>
<dbReference type="InterPro" id="IPR016186">
    <property type="entry name" value="C-type_lectin-like/link_sf"/>
</dbReference>
<feature type="domain" description="C-type lectin" evidence="4">
    <location>
        <begin position="1316"/>
        <end position="1455"/>
    </location>
</feature>
<dbReference type="PANTHER" id="PTHR22803">
    <property type="entry name" value="MANNOSE, PHOSPHOLIPASE, LECTIN RECEPTOR RELATED"/>
    <property type="match status" value="1"/>
</dbReference>
<dbReference type="Gene3D" id="3.10.100.10">
    <property type="entry name" value="Mannose-Binding Protein A, subunit A"/>
    <property type="match status" value="8"/>
</dbReference>
<dbReference type="CDD" id="cd00037">
    <property type="entry name" value="CLECT"/>
    <property type="match status" value="5"/>
</dbReference>
<evidence type="ECO:0000313" key="6">
    <source>
        <dbReference type="Proteomes" id="UP000699462"/>
    </source>
</evidence>
<name>A0A8T0D5M2_9TREM</name>
<dbReference type="InterPro" id="IPR018378">
    <property type="entry name" value="C-type_lectin_CS"/>
</dbReference>
<feature type="domain" description="C-type lectin" evidence="4">
    <location>
        <begin position="358"/>
        <end position="482"/>
    </location>
</feature>
<reference evidence="5 6" key="1">
    <citation type="submission" date="2019-07" db="EMBL/GenBank/DDBJ databases">
        <title>Annotation for the trematode Paragonimus westermani.</title>
        <authorList>
            <person name="Choi Y.-J."/>
        </authorList>
    </citation>
    <scope>NUCLEOTIDE SEQUENCE [LARGE SCALE GENOMIC DNA]</scope>
    <source>
        <strain evidence="5">180907_Pwestermani</strain>
    </source>
</reference>
<protein>
    <recommendedName>
        <fullName evidence="4">C-type lectin domain-containing protein</fullName>
    </recommendedName>
</protein>
<dbReference type="Proteomes" id="UP000699462">
    <property type="component" value="Unassembled WGS sequence"/>
</dbReference>
<accession>A0A8T0D5M2</accession>
<evidence type="ECO:0000256" key="2">
    <source>
        <dbReference type="SAM" id="MobiDB-lite"/>
    </source>
</evidence>
<dbReference type="InterPro" id="IPR050111">
    <property type="entry name" value="C-type_lectin/snaclec_domain"/>
</dbReference>
<keyword evidence="1" id="KW-1015">Disulfide bond</keyword>
<feature type="region of interest" description="Disordered" evidence="2">
    <location>
        <begin position="1889"/>
        <end position="1912"/>
    </location>
</feature>
<dbReference type="InterPro" id="IPR001304">
    <property type="entry name" value="C-type_lectin-like"/>
</dbReference>
<dbReference type="InterPro" id="IPR016187">
    <property type="entry name" value="CTDL_fold"/>
</dbReference>
<keyword evidence="6" id="KW-1185">Reference proteome</keyword>
<evidence type="ECO:0000256" key="3">
    <source>
        <dbReference type="SAM" id="Phobius"/>
    </source>
</evidence>